<dbReference type="Pfam" id="PF07727">
    <property type="entry name" value="RVT_2"/>
    <property type="match status" value="1"/>
</dbReference>
<gene>
    <name evidence="4" type="ORF">Tci_017741</name>
</gene>
<evidence type="ECO:0000313" key="4">
    <source>
        <dbReference type="EMBL" id="GEU45763.1"/>
    </source>
</evidence>
<feature type="domain" description="Reverse transcriptase Ty1/copia-type" evidence="3">
    <location>
        <begin position="203"/>
        <end position="259"/>
    </location>
</feature>
<name>A0A6L2K8L2_TANCI</name>
<feature type="coiled-coil region" evidence="1">
    <location>
        <begin position="420"/>
        <end position="447"/>
    </location>
</feature>
<sequence>MKDKVMGNNSQVKFKKTEAEDHHRISSISNKTKSVTACKDSLKSKTLNVNVVCATCGKCVFNSNHDVCVSKCIHDLNARTKKPKVVPISTKNPKSQANKFVATPPKKTVASEYIIQKFKSYYRMLYEKTSLNHNLFSVGQFCDADLEVAFRKSTCFVRDLQGNDLLTGTSSVHKSSSPTDNSAQQDTQPTMNIRLTTEPITPTTNMDVKTEFLNGPLKEEVYVAQQDGFVDLDHPEKVYHLKKALCGLKQAPRACQLDIKEHDCTAMSLAKAEYVALSTSCAQVMWMRTQLKDYGFNYKKILLYCDSQSAIAISCNLVQHSRTKHIHTHYYFIKEQVKNGIIELCFVRSEYQLADMFTKALPKDRFQYLVRQIGATTNMPITTAEEKAQRRLEECSYKEDSKESLKAATKNFTAPSSEMHDQTFDRLQKLMSQLELLKEKLSQEDVNQKLFRSLSPEWNTHVVVWSNKADLDTMSMDDLYNKLKVYKPEVNEMSSLSSSTQNMAFMSSSNNNISSTNGAVNTAQAVNTSHGVSTASTQFNAAYSTNIDNLSDAVICSFFASQSNSPQLEHEDLEHIHLDDMEEIDLR</sequence>
<keyword evidence="1" id="KW-0175">Coiled coil</keyword>
<evidence type="ECO:0000259" key="3">
    <source>
        <dbReference type="Pfam" id="PF07727"/>
    </source>
</evidence>
<comment type="caution">
    <text evidence="4">The sequence shown here is derived from an EMBL/GenBank/DDBJ whole genome shotgun (WGS) entry which is preliminary data.</text>
</comment>
<protein>
    <submittedName>
        <fullName evidence="4">Retrovirus-related Pol polyprotein from transposon TNT 1-94</fullName>
    </submittedName>
</protein>
<reference evidence="4" key="1">
    <citation type="journal article" date="2019" name="Sci. Rep.">
        <title>Draft genome of Tanacetum cinerariifolium, the natural source of mosquito coil.</title>
        <authorList>
            <person name="Yamashiro T."/>
            <person name="Shiraishi A."/>
            <person name="Satake H."/>
            <person name="Nakayama K."/>
        </authorList>
    </citation>
    <scope>NUCLEOTIDE SEQUENCE</scope>
</reference>
<dbReference type="Pfam" id="PF14223">
    <property type="entry name" value="Retrotran_gag_2"/>
    <property type="match status" value="1"/>
</dbReference>
<dbReference type="EMBL" id="BKCJ010002031">
    <property type="protein sequence ID" value="GEU45763.1"/>
    <property type="molecule type" value="Genomic_DNA"/>
</dbReference>
<proteinExistence type="predicted"/>
<evidence type="ECO:0000256" key="1">
    <source>
        <dbReference type="SAM" id="Coils"/>
    </source>
</evidence>
<feature type="region of interest" description="Disordered" evidence="2">
    <location>
        <begin position="168"/>
        <end position="191"/>
    </location>
</feature>
<dbReference type="PANTHER" id="PTHR11439:SF483">
    <property type="entry name" value="PEPTIDE SYNTHASE GLIP-LIKE, PUTATIVE (AFU_ORTHOLOGUE AFUA_3G12920)-RELATED"/>
    <property type="match status" value="1"/>
</dbReference>
<dbReference type="AlphaFoldDB" id="A0A6L2K8L2"/>
<organism evidence="4">
    <name type="scientific">Tanacetum cinerariifolium</name>
    <name type="common">Dalmatian daisy</name>
    <name type="synonym">Chrysanthemum cinerariifolium</name>
    <dbReference type="NCBI Taxonomy" id="118510"/>
    <lineage>
        <taxon>Eukaryota</taxon>
        <taxon>Viridiplantae</taxon>
        <taxon>Streptophyta</taxon>
        <taxon>Embryophyta</taxon>
        <taxon>Tracheophyta</taxon>
        <taxon>Spermatophyta</taxon>
        <taxon>Magnoliopsida</taxon>
        <taxon>eudicotyledons</taxon>
        <taxon>Gunneridae</taxon>
        <taxon>Pentapetalae</taxon>
        <taxon>asterids</taxon>
        <taxon>campanulids</taxon>
        <taxon>Asterales</taxon>
        <taxon>Asteraceae</taxon>
        <taxon>Asteroideae</taxon>
        <taxon>Anthemideae</taxon>
        <taxon>Anthemidinae</taxon>
        <taxon>Tanacetum</taxon>
    </lineage>
</organism>
<dbReference type="CDD" id="cd09272">
    <property type="entry name" value="RNase_HI_RT_Ty1"/>
    <property type="match status" value="1"/>
</dbReference>
<dbReference type="InterPro" id="IPR013103">
    <property type="entry name" value="RVT_2"/>
</dbReference>
<dbReference type="PANTHER" id="PTHR11439">
    <property type="entry name" value="GAG-POL-RELATED RETROTRANSPOSON"/>
    <property type="match status" value="1"/>
</dbReference>
<evidence type="ECO:0000256" key="2">
    <source>
        <dbReference type="SAM" id="MobiDB-lite"/>
    </source>
</evidence>
<accession>A0A6L2K8L2</accession>